<organism evidence="2 3">
    <name type="scientific">Rhizosphaericola mali</name>
    <dbReference type="NCBI Taxonomy" id="2545455"/>
    <lineage>
        <taxon>Bacteria</taxon>
        <taxon>Pseudomonadati</taxon>
        <taxon>Bacteroidota</taxon>
        <taxon>Chitinophagia</taxon>
        <taxon>Chitinophagales</taxon>
        <taxon>Chitinophagaceae</taxon>
        <taxon>Rhizosphaericola</taxon>
    </lineage>
</organism>
<protein>
    <recommendedName>
        <fullName evidence="1">DUF6965 domain-containing protein</fullName>
    </recommendedName>
</protein>
<evidence type="ECO:0000313" key="3">
    <source>
        <dbReference type="Proteomes" id="UP000292424"/>
    </source>
</evidence>
<dbReference type="RefSeq" id="WP_131329799.1">
    <property type="nucleotide sequence ID" value="NZ_CP044016.1"/>
</dbReference>
<dbReference type="EMBL" id="CP044016">
    <property type="protein sequence ID" value="QES88851.1"/>
    <property type="molecule type" value="Genomic_DNA"/>
</dbReference>
<reference evidence="2 3" key="1">
    <citation type="submission" date="2019-09" db="EMBL/GenBank/DDBJ databases">
        <title>Complete genome sequence of Arachidicoccus sp. B3-10 isolated from apple orchard soil.</title>
        <authorList>
            <person name="Kim H.S."/>
            <person name="Han K.-I."/>
            <person name="Suh M.K."/>
            <person name="Lee K.C."/>
            <person name="Eom M.K."/>
            <person name="Kim J.-S."/>
            <person name="Kang S.W."/>
            <person name="Sin Y."/>
            <person name="Lee J.-S."/>
        </authorList>
    </citation>
    <scope>NUCLEOTIDE SEQUENCE [LARGE SCALE GENOMIC DNA]</scope>
    <source>
        <strain evidence="2 3">B3-10</strain>
    </source>
</reference>
<evidence type="ECO:0000259" key="1">
    <source>
        <dbReference type="Pfam" id="PF22292"/>
    </source>
</evidence>
<dbReference type="AlphaFoldDB" id="A0A5P2GBB8"/>
<keyword evidence="3" id="KW-1185">Reference proteome</keyword>
<name>A0A5P2GBB8_9BACT</name>
<dbReference type="Pfam" id="PF22292">
    <property type="entry name" value="DUF6965"/>
    <property type="match status" value="1"/>
</dbReference>
<accession>A0A5P2GBB8</accession>
<dbReference type="Proteomes" id="UP000292424">
    <property type="component" value="Chromosome"/>
</dbReference>
<dbReference type="KEGG" id="arac:E0W69_009355"/>
<sequence>MAELERLKSYFESVQIPKGEFRINAATVSHNLEKSINTMLLRAGENAGNPTYKGSIVGLQEIEAVLKETITQ</sequence>
<dbReference type="InterPro" id="IPR054238">
    <property type="entry name" value="DUF6965"/>
</dbReference>
<feature type="domain" description="DUF6965" evidence="1">
    <location>
        <begin position="3"/>
        <end position="67"/>
    </location>
</feature>
<evidence type="ECO:0000313" key="2">
    <source>
        <dbReference type="EMBL" id="QES88851.1"/>
    </source>
</evidence>
<gene>
    <name evidence="2" type="ORF">E0W69_009355</name>
</gene>
<proteinExistence type="predicted"/>